<dbReference type="PANTHER" id="PTHR33164">
    <property type="entry name" value="TRANSCRIPTIONAL REGULATOR, MARR FAMILY"/>
    <property type="match status" value="1"/>
</dbReference>
<gene>
    <name evidence="2" type="ORF">B7R21_06015</name>
</gene>
<evidence type="ECO:0000259" key="1">
    <source>
        <dbReference type="PROSITE" id="PS50995"/>
    </source>
</evidence>
<dbReference type="Pfam" id="PF12802">
    <property type="entry name" value="MarR_2"/>
    <property type="match status" value="1"/>
</dbReference>
<accession>A0A3E0VWY6</accession>
<dbReference type="GO" id="GO:0006950">
    <property type="term" value="P:response to stress"/>
    <property type="evidence" value="ECO:0007669"/>
    <property type="project" value="TreeGrafter"/>
</dbReference>
<dbReference type="PROSITE" id="PS50995">
    <property type="entry name" value="HTH_MARR_2"/>
    <property type="match status" value="1"/>
</dbReference>
<dbReference type="PANTHER" id="PTHR33164:SF43">
    <property type="entry name" value="HTH-TYPE TRANSCRIPTIONAL REPRESSOR YETL"/>
    <property type="match status" value="1"/>
</dbReference>
<dbReference type="OrthoDB" id="3174724at2"/>
<feature type="domain" description="HTH marR-type" evidence="1">
    <location>
        <begin position="9"/>
        <end position="140"/>
    </location>
</feature>
<dbReference type="InterPro" id="IPR036390">
    <property type="entry name" value="WH_DNA-bd_sf"/>
</dbReference>
<dbReference type="Proteomes" id="UP000256709">
    <property type="component" value="Unassembled WGS sequence"/>
</dbReference>
<dbReference type="EMBL" id="NBXA01000012">
    <property type="protein sequence ID" value="RFA14594.1"/>
    <property type="molecule type" value="Genomic_DNA"/>
</dbReference>
<dbReference type="SMART" id="SM00347">
    <property type="entry name" value="HTH_MARR"/>
    <property type="match status" value="1"/>
</dbReference>
<comment type="caution">
    <text evidence="2">The sequence shown here is derived from an EMBL/GenBank/DDBJ whole genome shotgun (WGS) entry which is preliminary data.</text>
</comment>
<dbReference type="AlphaFoldDB" id="A0A3E0VWY6"/>
<evidence type="ECO:0000313" key="2">
    <source>
        <dbReference type="EMBL" id="RFA14594.1"/>
    </source>
</evidence>
<sequence length="142" mass="15116">MSQQSRDDQDALIDALAQTAFVVTAVLGRIGLEHDLSLTQLRMLGVLRDRRLRMSGLASFLGLEKSTLSGLVDRACARGLVERSADPDDRRAVIVALSARGAELAAEVFAEVSEQLLPLLAALGPAEQSRLRALLAGLLASP</sequence>
<dbReference type="InterPro" id="IPR036388">
    <property type="entry name" value="WH-like_DNA-bd_sf"/>
</dbReference>
<dbReference type="GO" id="GO:0003700">
    <property type="term" value="F:DNA-binding transcription factor activity"/>
    <property type="evidence" value="ECO:0007669"/>
    <property type="project" value="InterPro"/>
</dbReference>
<dbReference type="RefSeq" id="WP_116282353.1">
    <property type="nucleotide sequence ID" value="NZ_NBXA01000012.1"/>
</dbReference>
<dbReference type="PRINTS" id="PR00598">
    <property type="entry name" value="HTHMARR"/>
</dbReference>
<proteinExistence type="predicted"/>
<dbReference type="InterPro" id="IPR000835">
    <property type="entry name" value="HTH_MarR-typ"/>
</dbReference>
<dbReference type="Gene3D" id="1.10.10.10">
    <property type="entry name" value="Winged helix-like DNA-binding domain superfamily/Winged helix DNA-binding domain"/>
    <property type="match status" value="1"/>
</dbReference>
<protein>
    <submittedName>
        <fullName evidence="2">MarR family transcriptional regulator</fullName>
    </submittedName>
</protein>
<dbReference type="SUPFAM" id="SSF46785">
    <property type="entry name" value="Winged helix' DNA-binding domain"/>
    <property type="match status" value="1"/>
</dbReference>
<organism evidence="2 3">
    <name type="scientific">Subtercola boreus</name>
    <dbReference type="NCBI Taxonomy" id="120213"/>
    <lineage>
        <taxon>Bacteria</taxon>
        <taxon>Bacillati</taxon>
        <taxon>Actinomycetota</taxon>
        <taxon>Actinomycetes</taxon>
        <taxon>Micrococcales</taxon>
        <taxon>Microbacteriaceae</taxon>
        <taxon>Subtercola</taxon>
    </lineage>
</organism>
<dbReference type="InterPro" id="IPR039422">
    <property type="entry name" value="MarR/SlyA-like"/>
</dbReference>
<reference evidence="2 3" key="1">
    <citation type="submission" date="2017-04" db="EMBL/GenBank/DDBJ databases">
        <title>Comparative genome analysis of Subtercola boreus.</title>
        <authorList>
            <person name="Cho Y.-J."/>
            <person name="Cho A."/>
            <person name="Kim O.-S."/>
            <person name="Lee J.-I."/>
        </authorList>
    </citation>
    <scope>NUCLEOTIDE SEQUENCE [LARGE SCALE GENOMIC DNA]</scope>
    <source>
        <strain evidence="2 3">P27444</strain>
    </source>
</reference>
<evidence type="ECO:0000313" key="3">
    <source>
        <dbReference type="Proteomes" id="UP000256709"/>
    </source>
</evidence>
<name>A0A3E0VWY6_9MICO</name>